<dbReference type="Pfam" id="PF00106">
    <property type="entry name" value="adh_short"/>
    <property type="match status" value="1"/>
</dbReference>
<name>A0A3R9PPB7_9BACT</name>
<evidence type="ECO:0000259" key="3">
    <source>
        <dbReference type="SMART" id="SM00822"/>
    </source>
</evidence>
<dbReference type="PRINTS" id="PR00081">
    <property type="entry name" value="GDHRDH"/>
</dbReference>
<comment type="caution">
    <text evidence="4">The sequence shown here is derived from an EMBL/GenBank/DDBJ whole genome shotgun (WGS) entry which is preliminary data.</text>
</comment>
<dbReference type="PRINTS" id="PR00080">
    <property type="entry name" value="SDRFAMILY"/>
</dbReference>
<evidence type="ECO:0000313" key="5">
    <source>
        <dbReference type="Proteomes" id="UP000270291"/>
    </source>
</evidence>
<proteinExistence type="inferred from homology"/>
<organism evidence="4 5">
    <name type="scientific">Hymenobacter perfusus</name>
    <dbReference type="NCBI Taxonomy" id="1236770"/>
    <lineage>
        <taxon>Bacteria</taxon>
        <taxon>Pseudomonadati</taxon>
        <taxon>Bacteroidota</taxon>
        <taxon>Cytophagia</taxon>
        <taxon>Cytophagales</taxon>
        <taxon>Hymenobacteraceae</taxon>
        <taxon>Hymenobacter</taxon>
    </lineage>
</organism>
<accession>A0A3R9PPB7</accession>
<feature type="domain" description="Ketoreductase" evidence="3">
    <location>
        <begin position="16"/>
        <end position="194"/>
    </location>
</feature>
<evidence type="ECO:0000256" key="2">
    <source>
        <dbReference type="RuleBase" id="RU000363"/>
    </source>
</evidence>
<evidence type="ECO:0000256" key="1">
    <source>
        <dbReference type="ARBA" id="ARBA00006484"/>
    </source>
</evidence>
<dbReference type="PROSITE" id="PS00061">
    <property type="entry name" value="ADH_SHORT"/>
    <property type="match status" value="1"/>
</dbReference>
<dbReference type="CDD" id="cd05233">
    <property type="entry name" value="SDR_c"/>
    <property type="match status" value="1"/>
</dbReference>
<dbReference type="InterPro" id="IPR020904">
    <property type="entry name" value="Sc_DH/Rdtase_CS"/>
</dbReference>
<dbReference type="InterPro" id="IPR002347">
    <property type="entry name" value="SDR_fam"/>
</dbReference>
<gene>
    <name evidence="4" type="ORF">EI293_13845</name>
</gene>
<dbReference type="FunFam" id="3.40.50.720:FF:000084">
    <property type="entry name" value="Short-chain dehydrogenase reductase"/>
    <property type="match status" value="1"/>
</dbReference>
<dbReference type="Gene3D" id="3.40.50.720">
    <property type="entry name" value="NAD(P)-binding Rossmann-like Domain"/>
    <property type="match status" value="1"/>
</dbReference>
<evidence type="ECO:0000313" key="4">
    <source>
        <dbReference type="EMBL" id="RSK42876.1"/>
    </source>
</evidence>
<dbReference type="Proteomes" id="UP000270291">
    <property type="component" value="Unassembled WGS sequence"/>
</dbReference>
<dbReference type="InterPro" id="IPR036291">
    <property type="entry name" value="NAD(P)-bd_dom_sf"/>
</dbReference>
<dbReference type="RefSeq" id="WP_125438820.1">
    <property type="nucleotide sequence ID" value="NZ_RWIU01000004.1"/>
</dbReference>
<sequence length="252" mass="26820">MPFTPVTESAKRFQNKVCLVTGATSGIGRAVAVRMAREGGRVAVLGRDADEGKKTVDTITKAGGEAFFIRTDVGKDSQLVRAVERTVKEWGRIDVLINNAGMMTFDPIQKLAPKAWDELMDVNLRPLFRLTQLCLAHMKHGAIVAVSSVHAQQTTANVVPYAASKGATEAFVRGLSQEIPHTHARINAVAPGAVDTPMLWSNPNVKSGKEKITGQVGTTEELAAVICFVASPEASFINGTTLVADGGRLAAL</sequence>
<dbReference type="PANTHER" id="PTHR43975:SF2">
    <property type="entry name" value="EG:BACR7A4.14 PROTEIN-RELATED"/>
    <property type="match status" value="1"/>
</dbReference>
<dbReference type="OrthoDB" id="9804104at2"/>
<protein>
    <submittedName>
        <fullName evidence="4">SDR family oxidoreductase</fullName>
    </submittedName>
</protein>
<dbReference type="InterPro" id="IPR057326">
    <property type="entry name" value="KR_dom"/>
</dbReference>
<dbReference type="EMBL" id="RWIU01000004">
    <property type="protein sequence ID" value="RSK42876.1"/>
    <property type="molecule type" value="Genomic_DNA"/>
</dbReference>
<keyword evidence="5" id="KW-1185">Reference proteome</keyword>
<dbReference type="PANTHER" id="PTHR43975">
    <property type="entry name" value="ZGC:101858"/>
    <property type="match status" value="1"/>
</dbReference>
<dbReference type="AlphaFoldDB" id="A0A3R9PPB7"/>
<dbReference type="SUPFAM" id="SSF51735">
    <property type="entry name" value="NAD(P)-binding Rossmann-fold domains"/>
    <property type="match status" value="1"/>
</dbReference>
<dbReference type="SMART" id="SM00822">
    <property type="entry name" value="PKS_KR"/>
    <property type="match status" value="1"/>
</dbReference>
<comment type="similarity">
    <text evidence="1 2">Belongs to the short-chain dehydrogenases/reductases (SDR) family.</text>
</comment>
<reference evidence="4 5" key="1">
    <citation type="submission" date="2018-12" db="EMBL/GenBank/DDBJ databases">
        <authorList>
            <person name="Feng G."/>
            <person name="Zhu H."/>
        </authorList>
    </citation>
    <scope>NUCLEOTIDE SEQUENCE [LARGE SCALE GENOMIC DNA]</scope>
    <source>
        <strain evidence="4 5">LMG 26000</strain>
    </source>
</reference>